<accession>A0A1B6MRG3</accession>
<keyword evidence="5" id="KW-1133">Transmembrane helix</keyword>
<evidence type="ECO:0000313" key="7">
    <source>
        <dbReference type="EMBL" id="JAT38475.1"/>
    </source>
</evidence>
<dbReference type="InterPro" id="IPR029000">
    <property type="entry name" value="Cyclophilin-like_dom_sf"/>
</dbReference>
<dbReference type="GO" id="GO:0005737">
    <property type="term" value="C:cytoplasm"/>
    <property type="evidence" value="ECO:0007669"/>
    <property type="project" value="TreeGrafter"/>
</dbReference>
<dbReference type="AlphaFoldDB" id="A0A1B6MRG3"/>
<evidence type="ECO:0000256" key="4">
    <source>
        <dbReference type="RuleBase" id="RU363019"/>
    </source>
</evidence>
<proteinExistence type="inferred from homology"/>
<dbReference type="EMBL" id="GEBQ01001502">
    <property type="protein sequence ID" value="JAT38475.1"/>
    <property type="molecule type" value="Transcribed_RNA"/>
</dbReference>
<feature type="transmembrane region" description="Helical" evidence="5">
    <location>
        <begin position="246"/>
        <end position="263"/>
    </location>
</feature>
<reference evidence="7" key="1">
    <citation type="submission" date="2015-11" db="EMBL/GenBank/DDBJ databases">
        <title>De novo transcriptome assembly of four potential Pierce s Disease insect vectors from Arizona vineyards.</title>
        <authorList>
            <person name="Tassone E.E."/>
        </authorList>
    </citation>
    <scope>NUCLEOTIDE SEQUENCE</scope>
</reference>
<gene>
    <name evidence="7" type="ORF">g.18676</name>
</gene>
<keyword evidence="3 4" id="KW-0413">Isomerase</keyword>
<keyword evidence="5" id="KW-0472">Membrane</keyword>
<dbReference type="PRINTS" id="PR00153">
    <property type="entry name" value="CSAPPISMRASE"/>
</dbReference>
<evidence type="ECO:0000259" key="6">
    <source>
        <dbReference type="PROSITE" id="PS50072"/>
    </source>
</evidence>
<dbReference type="FunFam" id="2.40.100.10:FF:000001">
    <property type="entry name" value="Peptidyl-prolyl cis-trans isomerase"/>
    <property type="match status" value="1"/>
</dbReference>
<dbReference type="GO" id="GO:0003755">
    <property type="term" value="F:peptidyl-prolyl cis-trans isomerase activity"/>
    <property type="evidence" value="ECO:0007669"/>
    <property type="project" value="UniProtKB-UniRule"/>
</dbReference>
<dbReference type="SUPFAM" id="SSF50891">
    <property type="entry name" value="Cyclophilin-like"/>
    <property type="match status" value="1"/>
</dbReference>
<dbReference type="PROSITE" id="PS50072">
    <property type="entry name" value="CSA_PPIASE_2"/>
    <property type="match status" value="1"/>
</dbReference>
<evidence type="ECO:0000256" key="5">
    <source>
        <dbReference type="SAM" id="Phobius"/>
    </source>
</evidence>
<keyword evidence="2 4" id="KW-0697">Rotamase</keyword>
<organism evidence="7">
    <name type="scientific">Graphocephala atropunctata</name>
    <dbReference type="NCBI Taxonomy" id="36148"/>
    <lineage>
        <taxon>Eukaryota</taxon>
        <taxon>Metazoa</taxon>
        <taxon>Ecdysozoa</taxon>
        <taxon>Arthropoda</taxon>
        <taxon>Hexapoda</taxon>
        <taxon>Insecta</taxon>
        <taxon>Pterygota</taxon>
        <taxon>Neoptera</taxon>
        <taxon>Paraneoptera</taxon>
        <taxon>Hemiptera</taxon>
        <taxon>Auchenorrhyncha</taxon>
        <taxon>Membracoidea</taxon>
        <taxon>Cicadellidae</taxon>
        <taxon>Cicadellinae</taxon>
        <taxon>Cicadellini</taxon>
        <taxon>Graphocephala</taxon>
    </lineage>
</organism>
<feature type="domain" description="PPIase cyclophilin-type" evidence="6">
    <location>
        <begin position="63"/>
        <end position="222"/>
    </location>
</feature>
<dbReference type="GO" id="GO:0016018">
    <property type="term" value="F:cyclosporin A binding"/>
    <property type="evidence" value="ECO:0007669"/>
    <property type="project" value="TreeGrafter"/>
</dbReference>
<comment type="similarity">
    <text evidence="4">Belongs to the cyclophilin-type PPIase family.</text>
</comment>
<evidence type="ECO:0000256" key="3">
    <source>
        <dbReference type="ARBA" id="ARBA00023235"/>
    </source>
</evidence>
<dbReference type="InterPro" id="IPR002130">
    <property type="entry name" value="Cyclophilin-type_PPIase_dom"/>
</dbReference>
<feature type="non-terminal residue" evidence="7">
    <location>
        <position position="1"/>
    </location>
</feature>
<dbReference type="Pfam" id="PF00160">
    <property type="entry name" value="Pro_isomerase"/>
    <property type="match status" value="1"/>
</dbReference>
<dbReference type="GO" id="GO:0006457">
    <property type="term" value="P:protein folding"/>
    <property type="evidence" value="ECO:0007669"/>
    <property type="project" value="TreeGrafter"/>
</dbReference>
<dbReference type="PANTHER" id="PTHR11071">
    <property type="entry name" value="PEPTIDYL-PROLYL CIS-TRANS ISOMERASE"/>
    <property type="match status" value="1"/>
</dbReference>
<protein>
    <recommendedName>
        <fullName evidence="4">Peptidyl-prolyl cis-trans isomerase</fullName>
        <shortName evidence="4">PPIase</shortName>
        <ecNumber evidence="4">5.2.1.8</ecNumber>
    </recommendedName>
</protein>
<comment type="function">
    <text evidence="4">PPIases accelerate the folding of proteins. It catalyzes the cis-trans isomerization of proline imidic peptide bonds in oligopeptides.</text>
</comment>
<comment type="catalytic activity">
    <reaction evidence="1 4">
        <text>[protein]-peptidylproline (omega=180) = [protein]-peptidylproline (omega=0)</text>
        <dbReference type="Rhea" id="RHEA:16237"/>
        <dbReference type="Rhea" id="RHEA-COMP:10747"/>
        <dbReference type="Rhea" id="RHEA-COMP:10748"/>
        <dbReference type="ChEBI" id="CHEBI:83833"/>
        <dbReference type="ChEBI" id="CHEBI:83834"/>
        <dbReference type="EC" id="5.2.1.8"/>
    </reaction>
</comment>
<name>A0A1B6MRG3_9HEMI</name>
<keyword evidence="5" id="KW-0812">Transmembrane</keyword>
<dbReference type="Gene3D" id="2.40.100.10">
    <property type="entry name" value="Cyclophilin-like"/>
    <property type="match status" value="1"/>
</dbReference>
<dbReference type="PANTHER" id="PTHR11071:SF559">
    <property type="entry name" value="PEPTIDYL-PROLYL CIS-TRANS ISOMERASE"/>
    <property type="match status" value="1"/>
</dbReference>
<evidence type="ECO:0000256" key="1">
    <source>
        <dbReference type="ARBA" id="ARBA00000971"/>
    </source>
</evidence>
<evidence type="ECO:0000256" key="2">
    <source>
        <dbReference type="ARBA" id="ARBA00023110"/>
    </source>
</evidence>
<sequence>LEQSRAHASATHNSTTIAVLGLTVIYQLCGRVMPPAASSLPLLLLLSAYAFCSEQYKVTDQVFFDITIGGENAGRMVIGLFGDIVPKTVKNFKVLAAEGVKARKYGNNTPFHRVIRNFMIQGGDIESGNGLGTVSIYGKPFKDENFIVKHTAPGFVSMANSGPDTNGCQFFIITQPTPWLDGKHVVFGRVIEGMDILHKIESQKTYDDDRPIANVNIVASGLLPLKEPFFVNDDANDMTAWAKASIFPLSMSFTILAIFHWFFKKLDVATQDT</sequence>
<dbReference type="EC" id="5.2.1.8" evidence="4"/>